<protein>
    <submittedName>
        <fullName evidence="1">Uncharacterized protein</fullName>
    </submittedName>
</protein>
<dbReference type="EMBL" id="JAYMGO010000020">
    <property type="protein sequence ID" value="KAL1253778.1"/>
    <property type="molecule type" value="Genomic_DNA"/>
</dbReference>
<reference evidence="1 2" key="1">
    <citation type="submission" date="2023-09" db="EMBL/GenBank/DDBJ databases">
        <authorList>
            <person name="Wang M."/>
        </authorList>
    </citation>
    <scope>NUCLEOTIDE SEQUENCE [LARGE SCALE GENOMIC DNA]</scope>
    <source>
        <strain evidence="1">GT-2023</strain>
        <tissue evidence="1">Liver</tissue>
    </source>
</reference>
<organism evidence="1 2">
    <name type="scientific">Cirrhinus molitorella</name>
    <name type="common">mud carp</name>
    <dbReference type="NCBI Taxonomy" id="172907"/>
    <lineage>
        <taxon>Eukaryota</taxon>
        <taxon>Metazoa</taxon>
        <taxon>Chordata</taxon>
        <taxon>Craniata</taxon>
        <taxon>Vertebrata</taxon>
        <taxon>Euteleostomi</taxon>
        <taxon>Actinopterygii</taxon>
        <taxon>Neopterygii</taxon>
        <taxon>Teleostei</taxon>
        <taxon>Ostariophysi</taxon>
        <taxon>Cypriniformes</taxon>
        <taxon>Cyprinidae</taxon>
        <taxon>Labeoninae</taxon>
        <taxon>Labeonini</taxon>
        <taxon>Cirrhinus</taxon>
    </lineage>
</organism>
<dbReference type="Proteomes" id="UP001558613">
    <property type="component" value="Unassembled WGS sequence"/>
</dbReference>
<name>A0ABR3LLL4_9TELE</name>
<proteinExistence type="predicted"/>
<evidence type="ECO:0000313" key="2">
    <source>
        <dbReference type="Proteomes" id="UP001558613"/>
    </source>
</evidence>
<sequence length="122" mass="13810">MLKHIHAASKNLKKQYLDVREIIHPGFSKEPAPKAGNLSLTALWIRQSSSSSYRWLGSLSVFYTFSSRCRFDWLLSNSCSPMLPNTSGNVPDCFCIFQKIMAGPFVNIPSSHINFWDTSFGF</sequence>
<keyword evidence="2" id="KW-1185">Reference proteome</keyword>
<comment type="caution">
    <text evidence="1">The sequence shown here is derived from an EMBL/GenBank/DDBJ whole genome shotgun (WGS) entry which is preliminary data.</text>
</comment>
<gene>
    <name evidence="1" type="ORF">QQF64_016007</name>
</gene>
<accession>A0ABR3LLL4</accession>
<evidence type="ECO:0000313" key="1">
    <source>
        <dbReference type="EMBL" id="KAL1253778.1"/>
    </source>
</evidence>